<name>A0A091E7J3_FUKDA</name>
<keyword evidence="3" id="KW-1185">Reference proteome</keyword>
<dbReference type="STRING" id="885580.ENSFDAP00000021847"/>
<evidence type="ECO:0000313" key="2">
    <source>
        <dbReference type="EMBL" id="KFO31116.1"/>
    </source>
</evidence>
<organism evidence="2 3">
    <name type="scientific">Fukomys damarensis</name>
    <name type="common">Damaraland mole rat</name>
    <name type="synonym">Cryptomys damarensis</name>
    <dbReference type="NCBI Taxonomy" id="885580"/>
    <lineage>
        <taxon>Eukaryota</taxon>
        <taxon>Metazoa</taxon>
        <taxon>Chordata</taxon>
        <taxon>Craniata</taxon>
        <taxon>Vertebrata</taxon>
        <taxon>Euteleostomi</taxon>
        <taxon>Mammalia</taxon>
        <taxon>Eutheria</taxon>
        <taxon>Euarchontoglires</taxon>
        <taxon>Glires</taxon>
        <taxon>Rodentia</taxon>
        <taxon>Hystricomorpha</taxon>
        <taxon>Bathyergidae</taxon>
        <taxon>Fukomys</taxon>
    </lineage>
</organism>
<feature type="region of interest" description="Disordered" evidence="1">
    <location>
        <begin position="62"/>
        <end position="95"/>
    </location>
</feature>
<sequence>MALNFVTLSAGDQGIWVAHSSSHDYPVQSALASAMASGDSFLVGRPELIYPGTRQAMRLSVQTEGHRMPGGRNPTRPIRGRELEGGRRIGSTRFSPYPIPRVDSVC</sequence>
<dbReference type="PANTHER" id="PTHR16445">
    <property type="entry name" value="SIMILAR TO HYPOTHETICAL PROTEIN FLJ20010"/>
    <property type="match status" value="1"/>
</dbReference>
<dbReference type="PANTHER" id="PTHR16445:SF0">
    <property type="entry name" value="GENE 5617-RELATED"/>
    <property type="match status" value="1"/>
</dbReference>
<evidence type="ECO:0000256" key="1">
    <source>
        <dbReference type="SAM" id="MobiDB-lite"/>
    </source>
</evidence>
<dbReference type="OrthoDB" id="9681738at2759"/>
<dbReference type="Pfam" id="PF15747">
    <property type="entry name" value="DUF4687"/>
    <property type="match status" value="1"/>
</dbReference>
<reference evidence="2 3" key="1">
    <citation type="submission" date="2013-11" db="EMBL/GenBank/DDBJ databases">
        <title>The Damaraland mole rat (Fukomys damarensis) genome and evolution of African mole rats.</title>
        <authorList>
            <person name="Gladyshev V.N."/>
            <person name="Fang X."/>
        </authorList>
    </citation>
    <scope>NUCLEOTIDE SEQUENCE [LARGE SCALE GENOMIC DNA]</scope>
    <source>
        <tissue evidence="2">Liver</tissue>
    </source>
</reference>
<gene>
    <name evidence="2" type="ORF">H920_07551</name>
</gene>
<dbReference type="eggNOG" id="ENOG502TDVE">
    <property type="taxonomic scope" value="Eukaryota"/>
</dbReference>
<dbReference type="EMBL" id="KN122326">
    <property type="protein sequence ID" value="KFO31116.1"/>
    <property type="molecule type" value="Genomic_DNA"/>
</dbReference>
<protein>
    <submittedName>
        <fullName evidence="2">Uncharacterized protein</fullName>
    </submittedName>
</protein>
<proteinExistence type="predicted"/>
<dbReference type="AlphaFoldDB" id="A0A091E7J3"/>
<dbReference type="Proteomes" id="UP000028990">
    <property type="component" value="Unassembled WGS sequence"/>
</dbReference>
<accession>A0A091E7J3</accession>
<evidence type="ECO:0000313" key="3">
    <source>
        <dbReference type="Proteomes" id="UP000028990"/>
    </source>
</evidence>
<dbReference type="InterPro" id="IPR031487">
    <property type="entry name" value="DUF4687"/>
</dbReference>